<dbReference type="KEGG" id="dpx:DAPPUDRAFT_102195"/>
<keyword evidence="2" id="KW-1185">Reference proteome</keyword>
<dbReference type="InParanoid" id="E9GFP2"/>
<dbReference type="AlphaFoldDB" id="E9GFP2"/>
<accession>E9GFP2</accession>
<sequence length="113" mass="12008">MAALLSKPTLQLKLKGNQEEGRAKGLAYAPKLKTNLSARCPQCPSHNHCQHGILDSVLELELVALDEGLIWYQILISGSETGLPSVPFGRGGATGQASAEAAVENSFTARLHD</sequence>
<proteinExistence type="predicted"/>
<evidence type="ECO:0000313" key="2">
    <source>
        <dbReference type="Proteomes" id="UP000000305"/>
    </source>
</evidence>
<name>E9GFP2_DAPPU</name>
<reference evidence="1 2" key="1">
    <citation type="journal article" date="2011" name="Science">
        <title>The ecoresponsive genome of Daphnia pulex.</title>
        <authorList>
            <person name="Colbourne J.K."/>
            <person name="Pfrender M.E."/>
            <person name="Gilbert D."/>
            <person name="Thomas W.K."/>
            <person name="Tucker A."/>
            <person name="Oakley T.H."/>
            <person name="Tokishita S."/>
            <person name="Aerts A."/>
            <person name="Arnold G.J."/>
            <person name="Basu M.K."/>
            <person name="Bauer D.J."/>
            <person name="Caceres C.E."/>
            <person name="Carmel L."/>
            <person name="Casola C."/>
            <person name="Choi J.H."/>
            <person name="Detter J.C."/>
            <person name="Dong Q."/>
            <person name="Dusheyko S."/>
            <person name="Eads B.D."/>
            <person name="Frohlich T."/>
            <person name="Geiler-Samerotte K.A."/>
            <person name="Gerlach D."/>
            <person name="Hatcher P."/>
            <person name="Jogdeo S."/>
            <person name="Krijgsveld J."/>
            <person name="Kriventseva E.V."/>
            <person name="Kultz D."/>
            <person name="Laforsch C."/>
            <person name="Lindquist E."/>
            <person name="Lopez J."/>
            <person name="Manak J.R."/>
            <person name="Muller J."/>
            <person name="Pangilinan J."/>
            <person name="Patwardhan R.P."/>
            <person name="Pitluck S."/>
            <person name="Pritham E.J."/>
            <person name="Rechtsteiner A."/>
            <person name="Rho M."/>
            <person name="Rogozin I.B."/>
            <person name="Sakarya O."/>
            <person name="Salamov A."/>
            <person name="Schaack S."/>
            <person name="Shapiro H."/>
            <person name="Shiga Y."/>
            <person name="Skalitzky C."/>
            <person name="Smith Z."/>
            <person name="Souvorov A."/>
            <person name="Sung W."/>
            <person name="Tang Z."/>
            <person name="Tsuchiya D."/>
            <person name="Tu H."/>
            <person name="Vos H."/>
            <person name="Wang M."/>
            <person name="Wolf Y.I."/>
            <person name="Yamagata H."/>
            <person name="Yamada T."/>
            <person name="Ye Y."/>
            <person name="Shaw J.R."/>
            <person name="Andrews J."/>
            <person name="Crease T.J."/>
            <person name="Tang H."/>
            <person name="Lucas S.M."/>
            <person name="Robertson H.M."/>
            <person name="Bork P."/>
            <person name="Koonin E.V."/>
            <person name="Zdobnov E.M."/>
            <person name="Grigoriev I.V."/>
            <person name="Lynch M."/>
            <person name="Boore J.L."/>
        </authorList>
    </citation>
    <scope>NUCLEOTIDE SEQUENCE [LARGE SCALE GENOMIC DNA]</scope>
</reference>
<organism evidence="1 2">
    <name type="scientific">Daphnia pulex</name>
    <name type="common">Water flea</name>
    <dbReference type="NCBI Taxonomy" id="6669"/>
    <lineage>
        <taxon>Eukaryota</taxon>
        <taxon>Metazoa</taxon>
        <taxon>Ecdysozoa</taxon>
        <taxon>Arthropoda</taxon>
        <taxon>Crustacea</taxon>
        <taxon>Branchiopoda</taxon>
        <taxon>Diplostraca</taxon>
        <taxon>Cladocera</taxon>
        <taxon>Anomopoda</taxon>
        <taxon>Daphniidae</taxon>
        <taxon>Daphnia</taxon>
    </lineage>
</organism>
<protein>
    <submittedName>
        <fullName evidence="1">Uncharacterized protein</fullName>
    </submittedName>
</protein>
<dbReference type="EMBL" id="GL732542">
    <property type="protein sequence ID" value="EFX81668.1"/>
    <property type="molecule type" value="Genomic_DNA"/>
</dbReference>
<gene>
    <name evidence="1" type="ORF">DAPPUDRAFT_102195</name>
</gene>
<dbReference type="HOGENOM" id="CLU_2135966_0_0_1"/>
<dbReference type="Proteomes" id="UP000000305">
    <property type="component" value="Unassembled WGS sequence"/>
</dbReference>
<evidence type="ECO:0000313" key="1">
    <source>
        <dbReference type="EMBL" id="EFX81668.1"/>
    </source>
</evidence>